<name>A0A7W4J9Q0_9PROT</name>
<feature type="region of interest" description="Disordered" evidence="1">
    <location>
        <begin position="595"/>
        <end position="638"/>
    </location>
</feature>
<evidence type="ECO:0000313" key="3">
    <source>
        <dbReference type="EMBL" id="MBB2177262.1"/>
    </source>
</evidence>
<feature type="transmembrane region" description="Helical" evidence="2">
    <location>
        <begin position="41"/>
        <end position="60"/>
    </location>
</feature>
<dbReference type="PANTHER" id="PTHR30441">
    <property type="entry name" value="DUF748 DOMAIN-CONTAINING PROTEIN"/>
    <property type="match status" value="1"/>
</dbReference>
<keyword evidence="2" id="KW-1133">Transmembrane helix</keyword>
<dbReference type="PANTHER" id="PTHR30441:SF4">
    <property type="entry name" value="PROTEIN ASMA"/>
    <property type="match status" value="1"/>
</dbReference>
<dbReference type="RefSeq" id="WP_182944603.1">
    <property type="nucleotide sequence ID" value="NZ_JABEQH010000025.1"/>
</dbReference>
<dbReference type="GO" id="GO:0005886">
    <property type="term" value="C:plasma membrane"/>
    <property type="evidence" value="ECO:0007669"/>
    <property type="project" value="TreeGrafter"/>
</dbReference>
<proteinExistence type="predicted"/>
<sequence length="759" mass="79698">MHARRPARPADLRIAPPPRRGRGGPSRKPPWRRPPSRLARVLDLAVLVVVCILVLLPWSWDWFVPLIESRATALLNRQTTIAHLHVRPGRVVIVTLEGLSIAQPWGFEDEGRPFATARQVVIWFDLWAYLHRHRASFPLVAVDTPRISVVRHADGADNITASAPSPTPGRPALPDIRDLRVTNGRMDVTDARRDVELMLALHTIPPEDGNPEGGRIVADLHGAYDGRPVEGHLVSGAPLALARSDRPYPVALMVHGGRTLAALEGAVVNPLALAGAPVSIHLSGHISGPDLSLLSPLTGLPIPATPAYSAAGAVAYDGATLRLDDLRAKLGSSDLDGALRLDLHARAPALDADLHSGRVDLEDLAGLLAAIDPADMLRDLSFAAPFPIARLRAIDARLRYRAAQVTRRTTRLDRLEADIALQDGALDLRRLAAALNDGTLSGAMALTPSGDAGVTATLRIDTARLDLAQVAQAVAEATGITLPAARGIVGGHARLDATGLSAAGLLAHGTGRMALALERGGDLFTLLPALLGPSISYPILSALAFPKPTDTHCLIADLPLRDGLLSVATLLETDAGRTLGQGAADLRRDTLDDTLATQPAHPSPKPPDAAQTVSSPDTARIAGPLANPAILPGAETAPATTTGPNLAALAPTLLPALPPGSSGASACARILRAALPPPPAAAPPKPRPPAPASHAAPRKPAPARPVRHATARPRRPRPSPSPSPSPSPEPSDPHRLDAPEIRAIWMARQQQTPQPSNRP</sequence>
<feature type="compositionally biased region" description="Pro residues" evidence="1">
    <location>
        <begin position="718"/>
        <end position="730"/>
    </location>
</feature>
<gene>
    <name evidence="3" type="ORF">HLH21_15245</name>
</gene>
<dbReference type="InterPro" id="IPR052894">
    <property type="entry name" value="AsmA-related"/>
</dbReference>
<dbReference type="AlphaFoldDB" id="A0A7W4J9Q0"/>
<protein>
    <submittedName>
        <fullName evidence="3">AsmA family protein</fullName>
    </submittedName>
</protein>
<dbReference type="GO" id="GO:0090313">
    <property type="term" value="P:regulation of protein targeting to membrane"/>
    <property type="evidence" value="ECO:0007669"/>
    <property type="project" value="TreeGrafter"/>
</dbReference>
<feature type="region of interest" description="Disordered" evidence="1">
    <location>
        <begin position="676"/>
        <end position="759"/>
    </location>
</feature>
<accession>A0A7W4J9Q0</accession>
<reference evidence="3 4" key="1">
    <citation type="submission" date="2020-04" db="EMBL/GenBank/DDBJ databases">
        <title>Description of novel Gluconacetobacter.</title>
        <authorList>
            <person name="Sombolestani A."/>
        </authorList>
    </citation>
    <scope>NUCLEOTIDE SEQUENCE [LARGE SCALE GENOMIC DNA]</scope>
    <source>
        <strain evidence="3 4">LMG 21312</strain>
    </source>
</reference>
<dbReference type="Proteomes" id="UP000561066">
    <property type="component" value="Unassembled WGS sequence"/>
</dbReference>
<organism evidence="3 4">
    <name type="scientific">Gluconacetobacter johannae</name>
    <dbReference type="NCBI Taxonomy" id="112140"/>
    <lineage>
        <taxon>Bacteria</taxon>
        <taxon>Pseudomonadati</taxon>
        <taxon>Pseudomonadota</taxon>
        <taxon>Alphaproteobacteria</taxon>
        <taxon>Acetobacterales</taxon>
        <taxon>Acetobacteraceae</taxon>
        <taxon>Gluconacetobacter</taxon>
    </lineage>
</organism>
<keyword evidence="2" id="KW-0812">Transmembrane</keyword>
<feature type="compositionally biased region" description="Basic and acidic residues" evidence="1">
    <location>
        <begin position="731"/>
        <end position="740"/>
    </location>
</feature>
<feature type="region of interest" description="Disordered" evidence="1">
    <location>
        <begin position="1"/>
        <end position="33"/>
    </location>
</feature>
<comment type="caution">
    <text evidence="3">The sequence shown here is derived from an EMBL/GenBank/DDBJ whole genome shotgun (WGS) entry which is preliminary data.</text>
</comment>
<keyword evidence="2" id="KW-0472">Membrane</keyword>
<feature type="compositionally biased region" description="Polar residues" evidence="1">
    <location>
        <begin position="748"/>
        <end position="759"/>
    </location>
</feature>
<evidence type="ECO:0000313" key="4">
    <source>
        <dbReference type="Proteomes" id="UP000561066"/>
    </source>
</evidence>
<feature type="compositionally biased region" description="Basic residues" evidence="1">
    <location>
        <begin position="705"/>
        <end position="717"/>
    </location>
</feature>
<keyword evidence="4" id="KW-1185">Reference proteome</keyword>
<evidence type="ECO:0000256" key="2">
    <source>
        <dbReference type="SAM" id="Phobius"/>
    </source>
</evidence>
<evidence type="ECO:0000256" key="1">
    <source>
        <dbReference type="SAM" id="MobiDB-lite"/>
    </source>
</evidence>
<feature type="compositionally biased region" description="Pro residues" evidence="1">
    <location>
        <begin position="676"/>
        <end position="691"/>
    </location>
</feature>
<dbReference type="EMBL" id="JABEQH010000025">
    <property type="protein sequence ID" value="MBB2177262.1"/>
    <property type="molecule type" value="Genomic_DNA"/>
</dbReference>